<keyword evidence="4" id="KW-1185">Reference proteome</keyword>
<keyword evidence="2" id="KW-0812">Transmembrane</keyword>
<feature type="region of interest" description="Disordered" evidence="1">
    <location>
        <begin position="115"/>
        <end position="140"/>
    </location>
</feature>
<dbReference type="EMBL" id="JBFAQK010000006">
    <property type="protein sequence ID" value="MEV4680620.1"/>
    <property type="molecule type" value="Genomic_DNA"/>
</dbReference>
<dbReference type="InterPro" id="IPR045428">
    <property type="entry name" value="EACC1"/>
</dbReference>
<keyword evidence="2" id="KW-1133">Transmembrane helix</keyword>
<dbReference type="Proteomes" id="UP001552521">
    <property type="component" value="Unassembled WGS sequence"/>
</dbReference>
<evidence type="ECO:0000313" key="3">
    <source>
        <dbReference type="EMBL" id="MEV4680620.1"/>
    </source>
</evidence>
<gene>
    <name evidence="3" type="ORF">AB0K36_07575</name>
</gene>
<evidence type="ECO:0000256" key="1">
    <source>
        <dbReference type="SAM" id="MobiDB-lite"/>
    </source>
</evidence>
<name>A0ABV3HPY3_9ACTN</name>
<reference evidence="3 4" key="1">
    <citation type="submission" date="2024-06" db="EMBL/GenBank/DDBJ databases">
        <title>The Natural Products Discovery Center: Release of the First 8490 Sequenced Strains for Exploring Actinobacteria Biosynthetic Diversity.</title>
        <authorList>
            <person name="Kalkreuter E."/>
            <person name="Kautsar S.A."/>
            <person name="Yang D."/>
            <person name="Bader C.D."/>
            <person name="Teijaro C.N."/>
            <person name="Fluegel L."/>
            <person name="Davis C.M."/>
            <person name="Simpson J.R."/>
            <person name="Lauterbach L."/>
            <person name="Steele A.D."/>
            <person name="Gui C."/>
            <person name="Meng S."/>
            <person name="Li G."/>
            <person name="Viehrig K."/>
            <person name="Ye F."/>
            <person name="Su P."/>
            <person name="Kiefer A.F."/>
            <person name="Nichols A."/>
            <person name="Cepeda A.J."/>
            <person name="Yan W."/>
            <person name="Fan B."/>
            <person name="Jiang Y."/>
            <person name="Adhikari A."/>
            <person name="Zheng C.-J."/>
            <person name="Schuster L."/>
            <person name="Cowan T.M."/>
            <person name="Smanski M.J."/>
            <person name="Chevrette M.G."/>
            <person name="De Carvalho L.P.S."/>
            <person name="Shen B."/>
        </authorList>
    </citation>
    <scope>NUCLEOTIDE SEQUENCE [LARGE SCALE GENOMIC DNA]</scope>
    <source>
        <strain evidence="3 4">NPDC049344</strain>
    </source>
</reference>
<protein>
    <submittedName>
        <fullName evidence="3">Uncharacterized protein</fullName>
    </submittedName>
</protein>
<evidence type="ECO:0000313" key="4">
    <source>
        <dbReference type="Proteomes" id="UP001552521"/>
    </source>
</evidence>
<dbReference type="RefSeq" id="WP_364589653.1">
    <property type="nucleotide sequence ID" value="NZ_JBFAQK010000006.1"/>
</dbReference>
<comment type="caution">
    <text evidence="3">The sequence shown here is derived from an EMBL/GenBank/DDBJ whole genome shotgun (WGS) entry which is preliminary data.</text>
</comment>
<keyword evidence="2" id="KW-0472">Membrane</keyword>
<accession>A0ABV3HPY3</accession>
<proteinExistence type="predicted"/>
<sequence>MRTVMTVRAEGPSGAVEELRGWLLNEPELRGRVRRESTEPPPGAMGPATDALVALLEPGGVAAVFAGAIVAWVQTRRGNHTVTVTRADGTSITISTRQARSLSPQELAELAERLARPAERAELPGDGQSGAERPREDPAP</sequence>
<feature type="transmembrane region" description="Helical" evidence="2">
    <location>
        <begin position="51"/>
        <end position="73"/>
    </location>
</feature>
<dbReference type="Pfam" id="PF19953">
    <property type="entry name" value="EACC1"/>
    <property type="match status" value="1"/>
</dbReference>
<organism evidence="3 4">
    <name type="scientific">Streptomyces kurssanovii</name>
    <dbReference type="NCBI Taxonomy" id="67312"/>
    <lineage>
        <taxon>Bacteria</taxon>
        <taxon>Bacillati</taxon>
        <taxon>Actinomycetota</taxon>
        <taxon>Actinomycetes</taxon>
        <taxon>Kitasatosporales</taxon>
        <taxon>Streptomycetaceae</taxon>
        <taxon>Streptomyces</taxon>
    </lineage>
</organism>
<evidence type="ECO:0000256" key="2">
    <source>
        <dbReference type="SAM" id="Phobius"/>
    </source>
</evidence>